<organism evidence="1 2">
    <name type="scientific">Staphylococcus aureus</name>
    <dbReference type="NCBI Taxonomy" id="1280"/>
    <lineage>
        <taxon>Bacteria</taxon>
        <taxon>Bacillati</taxon>
        <taxon>Bacillota</taxon>
        <taxon>Bacilli</taxon>
        <taxon>Bacillales</taxon>
        <taxon>Staphylococcaceae</taxon>
        <taxon>Staphylococcus</taxon>
    </lineage>
</organism>
<evidence type="ECO:0000313" key="2">
    <source>
        <dbReference type="Proteomes" id="UP000254502"/>
    </source>
</evidence>
<dbReference type="Proteomes" id="UP000254502">
    <property type="component" value="Unassembled WGS sequence"/>
</dbReference>
<reference evidence="1 2" key="1">
    <citation type="submission" date="2018-06" db="EMBL/GenBank/DDBJ databases">
        <authorList>
            <consortium name="Pathogen Informatics"/>
            <person name="Doyle S."/>
        </authorList>
    </citation>
    <scope>NUCLEOTIDE SEQUENCE [LARGE SCALE GENOMIC DNA]</scope>
    <source>
        <strain evidence="1 2">NCTC5664</strain>
    </source>
</reference>
<protein>
    <submittedName>
        <fullName evidence="1">Phage tape measure protein</fullName>
    </submittedName>
</protein>
<gene>
    <name evidence="1" type="ORF">NCTC5664_02803</name>
</gene>
<accession>A0A380E035</accession>
<name>A0A380E035_STAAU</name>
<proteinExistence type="predicted"/>
<dbReference type="EMBL" id="UHAQ01000003">
    <property type="protein sequence ID" value="SUK87508.1"/>
    <property type="molecule type" value="Genomic_DNA"/>
</dbReference>
<evidence type="ECO:0000313" key="1">
    <source>
        <dbReference type="EMBL" id="SUK87508.1"/>
    </source>
</evidence>
<dbReference type="AlphaFoldDB" id="A0A380E035"/>
<sequence>MTEYKIKATIEASVAKFKKQIDSAVKSVQKFKRVADQTKDVN</sequence>